<keyword evidence="2 7" id="KW-0812">Transmembrane</keyword>
<dbReference type="EMBL" id="JH711577">
    <property type="protein sequence ID" value="EIW82135.1"/>
    <property type="molecule type" value="Genomic_DNA"/>
</dbReference>
<dbReference type="GO" id="GO:0016020">
    <property type="term" value="C:membrane"/>
    <property type="evidence" value="ECO:0007669"/>
    <property type="project" value="UniProtKB-SubCell"/>
</dbReference>
<comment type="caution">
    <text evidence="9">The sequence shown here is derived from an EMBL/GenBank/DDBJ whole genome shotgun (WGS) entry which is preliminary data.</text>
</comment>
<keyword evidence="3" id="KW-0732">Signal</keyword>
<evidence type="ECO:0000256" key="6">
    <source>
        <dbReference type="SAM" id="MobiDB-lite"/>
    </source>
</evidence>
<dbReference type="RefSeq" id="XP_007767912.1">
    <property type="nucleotide sequence ID" value="XM_007769722.1"/>
</dbReference>
<dbReference type="OMA" id="PWIRLSI"/>
<keyword evidence="5 7" id="KW-0472">Membrane</keyword>
<evidence type="ECO:0000256" key="7">
    <source>
        <dbReference type="SAM" id="Phobius"/>
    </source>
</evidence>
<accession>A0A5M3MTY0</accession>
<sequence length="381" mass="40801">MFAVIASRCFHLLHLSAFHPKGYPVSSTSSSVVGDDDMLLPVSSPSSRRTSFGDVSNEKQSSDNLPWWRQPTSLPVIFVVALFPISTALVMFSLYTLPISVAWPHTLKELAALGKELHIYSHSGIGALAHVIGVLAVTAIYKHAWSIPGSVLWNVLAGALFSPALATLLLTILTMLGSVCATLLCKPLAPYLARVFPKALDMTRGALEGGSSVSTGSKSKSSAWVRLCVLRLIGVVPWSGINIACGVCGVSLSDCMLGAFIGCLPWTAVTCQIGDILQTVASTPSPSQQTVGELLASPDIILKLVFLSFLSLAPILGRNRLRTLLSSSTSSDVSPSERSDRPSRLVWVHDLRSKIRLSRSRSVTRSDQQLAVLIQEKSSLP</sequence>
<comment type="subcellular location">
    <subcellularLocation>
        <location evidence="1">Membrane</location>
        <topology evidence="1">Multi-pass membrane protein</topology>
    </subcellularLocation>
</comment>
<reference evidence="10" key="1">
    <citation type="journal article" date="2012" name="Science">
        <title>The Paleozoic origin of enzymatic lignin decomposition reconstructed from 31 fungal genomes.</title>
        <authorList>
            <person name="Floudas D."/>
            <person name="Binder M."/>
            <person name="Riley R."/>
            <person name="Barry K."/>
            <person name="Blanchette R.A."/>
            <person name="Henrissat B."/>
            <person name="Martinez A.T."/>
            <person name="Otillar R."/>
            <person name="Spatafora J.W."/>
            <person name="Yadav J.S."/>
            <person name="Aerts A."/>
            <person name="Benoit I."/>
            <person name="Boyd A."/>
            <person name="Carlson A."/>
            <person name="Copeland A."/>
            <person name="Coutinho P.M."/>
            <person name="de Vries R.P."/>
            <person name="Ferreira P."/>
            <person name="Findley K."/>
            <person name="Foster B."/>
            <person name="Gaskell J."/>
            <person name="Glotzer D."/>
            <person name="Gorecki P."/>
            <person name="Heitman J."/>
            <person name="Hesse C."/>
            <person name="Hori C."/>
            <person name="Igarashi K."/>
            <person name="Jurgens J.A."/>
            <person name="Kallen N."/>
            <person name="Kersten P."/>
            <person name="Kohler A."/>
            <person name="Kuees U."/>
            <person name="Kumar T.K.A."/>
            <person name="Kuo A."/>
            <person name="LaButti K."/>
            <person name="Larrondo L.F."/>
            <person name="Lindquist E."/>
            <person name="Ling A."/>
            <person name="Lombard V."/>
            <person name="Lucas S."/>
            <person name="Lundell T."/>
            <person name="Martin R."/>
            <person name="McLaughlin D.J."/>
            <person name="Morgenstern I."/>
            <person name="Morin E."/>
            <person name="Murat C."/>
            <person name="Nagy L.G."/>
            <person name="Nolan M."/>
            <person name="Ohm R.A."/>
            <person name="Patyshakuliyeva A."/>
            <person name="Rokas A."/>
            <person name="Ruiz-Duenas F.J."/>
            <person name="Sabat G."/>
            <person name="Salamov A."/>
            <person name="Samejima M."/>
            <person name="Schmutz J."/>
            <person name="Slot J.C."/>
            <person name="St John F."/>
            <person name="Stenlid J."/>
            <person name="Sun H."/>
            <person name="Sun S."/>
            <person name="Syed K."/>
            <person name="Tsang A."/>
            <person name="Wiebenga A."/>
            <person name="Young D."/>
            <person name="Pisabarro A."/>
            <person name="Eastwood D.C."/>
            <person name="Martin F."/>
            <person name="Cullen D."/>
            <person name="Grigoriev I.V."/>
            <person name="Hibbett D.S."/>
        </authorList>
    </citation>
    <scope>NUCLEOTIDE SEQUENCE [LARGE SCALE GENOMIC DNA]</scope>
    <source>
        <strain evidence="10">RWD-64-598 SS2</strain>
    </source>
</reference>
<feature type="compositionally biased region" description="Polar residues" evidence="6">
    <location>
        <begin position="43"/>
        <end position="55"/>
    </location>
</feature>
<gene>
    <name evidence="9" type="ORF">CONPUDRAFT_102954</name>
</gene>
<evidence type="ECO:0000313" key="10">
    <source>
        <dbReference type="Proteomes" id="UP000053558"/>
    </source>
</evidence>
<feature type="transmembrane region" description="Helical" evidence="7">
    <location>
        <begin position="161"/>
        <end position="184"/>
    </location>
</feature>
<name>A0A5M3MTY0_CONPW</name>
<feature type="domain" description="VTT" evidence="8">
    <location>
        <begin position="147"/>
        <end position="275"/>
    </location>
</feature>
<evidence type="ECO:0000256" key="2">
    <source>
        <dbReference type="ARBA" id="ARBA00022692"/>
    </source>
</evidence>
<dbReference type="Pfam" id="PF09335">
    <property type="entry name" value="VTT_dom"/>
    <property type="match status" value="1"/>
</dbReference>
<dbReference type="GeneID" id="19198391"/>
<dbReference type="InterPro" id="IPR032816">
    <property type="entry name" value="VTT_dom"/>
</dbReference>
<dbReference type="Proteomes" id="UP000053558">
    <property type="component" value="Unassembled WGS sequence"/>
</dbReference>
<feature type="transmembrane region" description="Helical" evidence="7">
    <location>
        <begin position="117"/>
        <end position="141"/>
    </location>
</feature>
<dbReference type="OrthoDB" id="3364966at2759"/>
<keyword evidence="4 7" id="KW-1133">Transmembrane helix</keyword>
<evidence type="ECO:0000256" key="1">
    <source>
        <dbReference type="ARBA" id="ARBA00004141"/>
    </source>
</evidence>
<proteinExistence type="predicted"/>
<dbReference type="InterPro" id="IPR045014">
    <property type="entry name" value="TM41A/B"/>
</dbReference>
<evidence type="ECO:0000256" key="3">
    <source>
        <dbReference type="ARBA" id="ARBA00022729"/>
    </source>
</evidence>
<evidence type="ECO:0000256" key="5">
    <source>
        <dbReference type="ARBA" id="ARBA00023136"/>
    </source>
</evidence>
<feature type="region of interest" description="Disordered" evidence="6">
    <location>
        <begin position="42"/>
        <end position="63"/>
    </location>
</feature>
<dbReference type="KEGG" id="cput:CONPUDRAFT_102954"/>
<evidence type="ECO:0000259" key="8">
    <source>
        <dbReference type="Pfam" id="PF09335"/>
    </source>
</evidence>
<dbReference type="AlphaFoldDB" id="A0A5M3MTY0"/>
<protein>
    <recommendedName>
        <fullName evidence="8">VTT domain-containing protein</fullName>
    </recommendedName>
</protein>
<dbReference type="PANTHER" id="PTHR43220:SF21">
    <property type="entry name" value="TRANSMEMBRANE PROTEIN 41A"/>
    <property type="match status" value="1"/>
</dbReference>
<dbReference type="PANTHER" id="PTHR43220">
    <property type="match status" value="1"/>
</dbReference>
<organism evidence="9 10">
    <name type="scientific">Coniophora puteana (strain RWD-64-598)</name>
    <name type="common">Brown rot fungus</name>
    <dbReference type="NCBI Taxonomy" id="741705"/>
    <lineage>
        <taxon>Eukaryota</taxon>
        <taxon>Fungi</taxon>
        <taxon>Dikarya</taxon>
        <taxon>Basidiomycota</taxon>
        <taxon>Agaricomycotina</taxon>
        <taxon>Agaricomycetes</taxon>
        <taxon>Agaricomycetidae</taxon>
        <taxon>Boletales</taxon>
        <taxon>Coniophorineae</taxon>
        <taxon>Coniophoraceae</taxon>
        <taxon>Coniophora</taxon>
    </lineage>
</organism>
<evidence type="ECO:0000256" key="4">
    <source>
        <dbReference type="ARBA" id="ARBA00022989"/>
    </source>
</evidence>
<evidence type="ECO:0000313" key="9">
    <source>
        <dbReference type="EMBL" id="EIW82135.1"/>
    </source>
</evidence>
<keyword evidence="10" id="KW-1185">Reference proteome</keyword>
<feature type="transmembrane region" description="Helical" evidence="7">
    <location>
        <begin position="74"/>
        <end position="97"/>
    </location>
</feature>